<comment type="caution">
    <text evidence="2">The sequence shown here is derived from an EMBL/GenBank/DDBJ whole genome shotgun (WGS) entry which is preliminary data.</text>
</comment>
<sequence>MPLRPALTTATRPQAGLTLVELLVFIMVLGLALAGVLQVFAQATRASANPQAQRQALAIAESLLQEVQLQPFTFCDPDDAAAATATSAAGCATTAEALGPEAGETRYTSPQFDNVNDYHGFAMSGIVDITNTPVAGLSGYSASVQVAPVALKTVPAGDALRITVQVSGPGNTSVTLQGYRTRHAPNAG</sequence>
<name>A0ABV0GEG4_9BURK</name>
<proteinExistence type="predicted"/>
<evidence type="ECO:0000313" key="2">
    <source>
        <dbReference type="EMBL" id="MEO3713463.1"/>
    </source>
</evidence>
<dbReference type="PROSITE" id="PS00409">
    <property type="entry name" value="PROKAR_NTER_METHYL"/>
    <property type="match status" value="1"/>
</dbReference>
<dbReference type="Pfam" id="PF07963">
    <property type="entry name" value="N_methyl"/>
    <property type="match status" value="1"/>
</dbReference>
<reference evidence="2 3" key="1">
    <citation type="submission" date="2024-05" db="EMBL/GenBank/DDBJ databases">
        <title>Roseateles sp. 2.12 16S ribosomal RNA gene Genome sequencing and assembly.</title>
        <authorList>
            <person name="Woo H."/>
        </authorList>
    </citation>
    <scope>NUCLEOTIDE SEQUENCE [LARGE SCALE GENOMIC DNA]</scope>
    <source>
        <strain evidence="2 3">2.12</strain>
    </source>
</reference>
<evidence type="ECO:0000313" key="3">
    <source>
        <dbReference type="Proteomes" id="UP001462640"/>
    </source>
</evidence>
<keyword evidence="1" id="KW-1133">Transmembrane helix</keyword>
<feature type="transmembrane region" description="Helical" evidence="1">
    <location>
        <begin position="20"/>
        <end position="41"/>
    </location>
</feature>
<dbReference type="SUPFAM" id="SSF54523">
    <property type="entry name" value="Pili subunits"/>
    <property type="match status" value="1"/>
</dbReference>
<keyword evidence="1" id="KW-0472">Membrane</keyword>
<dbReference type="Proteomes" id="UP001462640">
    <property type="component" value="Unassembled WGS sequence"/>
</dbReference>
<dbReference type="EMBL" id="JBDPZC010000005">
    <property type="protein sequence ID" value="MEO3713463.1"/>
    <property type="molecule type" value="Genomic_DNA"/>
</dbReference>
<evidence type="ECO:0000256" key="1">
    <source>
        <dbReference type="SAM" id="Phobius"/>
    </source>
</evidence>
<dbReference type="RefSeq" id="WP_347609928.1">
    <property type="nucleotide sequence ID" value="NZ_JBDPZC010000005.1"/>
</dbReference>
<dbReference type="InterPro" id="IPR045584">
    <property type="entry name" value="Pilin-like"/>
</dbReference>
<protein>
    <submittedName>
        <fullName evidence="2">Type II secretion system protein</fullName>
    </submittedName>
</protein>
<keyword evidence="1" id="KW-0812">Transmembrane</keyword>
<keyword evidence="3" id="KW-1185">Reference proteome</keyword>
<organism evidence="2 3">
    <name type="scientific">Roseateles flavus</name>
    <dbReference type="NCBI Taxonomy" id="3149041"/>
    <lineage>
        <taxon>Bacteria</taxon>
        <taxon>Pseudomonadati</taxon>
        <taxon>Pseudomonadota</taxon>
        <taxon>Betaproteobacteria</taxon>
        <taxon>Burkholderiales</taxon>
        <taxon>Sphaerotilaceae</taxon>
        <taxon>Roseateles</taxon>
    </lineage>
</organism>
<dbReference type="InterPro" id="IPR012902">
    <property type="entry name" value="N_methyl_site"/>
</dbReference>
<accession>A0ABV0GEG4</accession>
<gene>
    <name evidence="2" type="ORF">ABDJ40_11875</name>
</gene>